<proteinExistence type="predicted"/>
<evidence type="ECO:0000313" key="2">
    <source>
        <dbReference type="Proteomes" id="UP000828390"/>
    </source>
</evidence>
<dbReference type="AlphaFoldDB" id="A0A9D4NCI0"/>
<comment type="caution">
    <text evidence="1">The sequence shown here is derived from an EMBL/GenBank/DDBJ whole genome shotgun (WGS) entry which is preliminary data.</text>
</comment>
<evidence type="ECO:0000313" key="1">
    <source>
        <dbReference type="EMBL" id="KAH3890742.1"/>
    </source>
</evidence>
<keyword evidence="2" id="KW-1185">Reference proteome</keyword>
<protein>
    <submittedName>
        <fullName evidence="1">Uncharacterized protein</fullName>
    </submittedName>
</protein>
<sequence>MDRTPFYCTLCFRCQDHRAFLKHITQYARHVSEEKRSGKPDYTNVLRKAKDTYHVTEGDMIALLPEESALWCDRNKTRLEDMEEMKMRRCSQKMV</sequence>
<reference evidence="1" key="1">
    <citation type="journal article" date="2019" name="bioRxiv">
        <title>The Genome of the Zebra Mussel, Dreissena polymorpha: A Resource for Invasive Species Research.</title>
        <authorList>
            <person name="McCartney M.A."/>
            <person name="Auch B."/>
            <person name="Kono T."/>
            <person name="Mallez S."/>
            <person name="Zhang Y."/>
            <person name="Obille A."/>
            <person name="Becker A."/>
            <person name="Abrahante J.E."/>
            <person name="Garbe J."/>
            <person name="Badalamenti J.P."/>
            <person name="Herman A."/>
            <person name="Mangelson H."/>
            <person name="Liachko I."/>
            <person name="Sullivan S."/>
            <person name="Sone E.D."/>
            <person name="Koren S."/>
            <person name="Silverstein K.A.T."/>
            <person name="Beckman K.B."/>
            <person name="Gohl D.M."/>
        </authorList>
    </citation>
    <scope>NUCLEOTIDE SEQUENCE</scope>
    <source>
        <strain evidence="1">Duluth1</strain>
        <tissue evidence="1">Whole animal</tissue>
    </source>
</reference>
<gene>
    <name evidence="1" type="ORF">DPMN_014830</name>
</gene>
<accession>A0A9D4NCI0</accession>
<name>A0A9D4NCI0_DREPO</name>
<reference evidence="1" key="2">
    <citation type="submission" date="2020-11" db="EMBL/GenBank/DDBJ databases">
        <authorList>
            <person name="McCartney M.A."/>
            <person name="Auch B."/>
            <person name="Kono T."/>
            <person name="Mallez S."/>
            <person name="Becker A."/>
            <person name="Gohl D.M."/>
            <person name="Silverstein K.A.T."/>
            <person name="Koren S."/>
            <person name="Bechman K.B."/>
            <person name="Herman A."/>
            <person name="Abrahante J.E."/>
            <person name="Garbe J."/>
        </authorList>
    </citation>
    <scope>NUCLEOTIDE SEQUENCE</scope>
    <source>
        <strain evidence="1">Duluth1</strain>
        <tissue evidence="1">Whole animal</tissue>
    </source>
</reference>
<dbReference type="EMBL" id="JAIWYP010000001">
    <property type="protein sequence ID" value="KAH3890742.1"/>
    <property type="molecule type" value="Genomic_DNA"/>
</dbReference>
<dbReference type="Proteomes" id="UP000828390">
    <property type="component" value="Unassembled WGS sequence"/>
</dbReference>
<organism evidence="1 2">
    <name type="scientific">Dreissena polymorpha</name>
    <name type="common">Zebra mussel</name>
    <name type="synonym">Mytilus polymorpha</name>
    <dbReference type="NCBI Taxonomy" id="45954"/>
    <lineage>
        <taxon>Eukaryota</taxon>
        <taxon>Metazoa</taxon>
        <taxon>Spiralia</taxon>
        <taxon>Lophotrochozoa</taxon>
        <taxon>Mollusca</taxon>
        <taxon>Bivalvia</taxon>
        <taxon>Autobranchia</taxon>
        <taxon>Heteroconchia</taxon>
        <taxon>Euheterodonta</taxon>
        <taxon>Imparidentia</taxon>
        <taxon>Neoheterodontei</taxon>
        <taxon>Myida</taxon>
        <taxon>Dreissenoidea</taxon>
        <taxon>Dreissenidae</taxon>
        <taxon>Dreissena</taxon>
    </lineage>
</organism>